<comment type="catalytic activity">
    <reaction evidence="1">
        <text>ATP + protein L-histidine = ADP + protein N-phospho-L-histidine.</text>
        <dbReference type="EC" id="2.7.13.3"/>
    </reaction>
</comment>
<feature type="domain" description="PAC" evidence="9">
    <location>
        <begin position="538"/>
        <end position="591"/>
    </location>
</feature>
<dbReference type="PROSITE" id="PS50113">
    <property type="entry name" value="PAC"/>
    <property type="match status" value="1"/>
</dbReference>
<feature type="modified residue" description="4-aspartylphosphate" evidence="5">
    <location>
        <position position="906"/>
    </location>
</feature>
<dbReference type="InterPro" id="IPR003594">
    <property type="entry name" value="HATPase_dom"/>
</dbReference>
<evidence type="ECO:0000259" key="8">
    <source>
        <dbReference type="PROSITE" id="PS50110"/>
    </source>
</evidence>
<dbReference type="InterPro" id="IPR003661">
    <property type="entry name" value="HisK_dim/P_dom"/>
</dbReference>
<reference evidence="10 11" key="1">
    <citation type="submission" date="2012-11" db="EMBL/GenBank/DDBJ databases">
        <title>Genome assembly of Thiorhodococcus sp. AK35.</title>
        <authorList>
            <person name="Nupur N."/>
            <person name="Khatri I."/>
            <person name="Subramanian S."/>
            <person name="Pinnaka A."/>
        </authorList>
    </citation>
    <scope>NUCLEOTIDE SEQUENCE [LARGE SCALE GENOMIC DNA]</scope>
    <source>
        <strain evidence="10 11">AK35</strain>
    </source>
</reference>
<dbReference type="PRINTS" id="PR00344">
    <property type="entry name" value="BCTRLSENSOR"/>
</dbReference>
<dbReference type="AlphaFoldDB" id="W9V4H1"/>
<dbReference type="Pfam" id="PF00072">
    <property type="entry name" value="Response_reg"/>
    <property type="match status" value="1"/>
</dbReference>
<proteinExistence type="predicted"/>
<dbReference type="SUPFAM" id="SSF52172">
    <property type="entry name" value="CheY-like"/>
    <property type="match status" value="1"/>
</dbReference>
<evidence type="ECO:0000313" key="11">
    <source>
        <dbReference type="Proteomes" id="UP000019460"/>
    </source>
</evidence>
<dbReference type="SMART" id="SM00387">
    <property type="entry name" value="HATPase_c"/>
    <property type="match status" value="1"/>
</dbReference>
<dbReference type="PROSITE" id="PS50109">
    <property type="entry name" value="HIS_KIN"/>
    <property type="match status" value="1"/>
</dbReference>
<dbReference type="Gene3D" id="3.40.50.2300">
    <property type="match status" value="1"/>
</dbReference>
<evidence type="ECO:0000256" key="5">
    <source>
        <dbReference type="PROSITE-ProRule" id="PRU00169"/>
    </source>
</evidence>
<keyword evidence="11" id="KW-1185">Reference proteome</keyword>
<dbReference type="SMART" id="SM00388">
    <property type="entry name" value="HisKA"/>
    <property type="match status" value="1"/>
</dbReference>
<dbReference type="Pfam" id="PF08448">
    <property type="entry name" value="PAS_4"/>
    <property type="match status" value="1"/>
</dbReference>
<dbReference type="Pfam" id="PF02518">
    <property type="entry name" value="HATPase_c"/>
    <property type="match status" value="1"/>
</dbReference>
<dbReference type="CDD" id="cd00130">
    <property type="entry name" value="PAS"/>
    <property type="match status" value="1"/>
</dbReference>
<dbReference type="eggNOG" id="COG0642">
    <property type="taxonomic scope" value="Bacteria"/>
</dbReference>
<dbReference type="SMART" id="SM00448">
    <property type="entry name" value="REC"/>
    <property type="match status" value="1"/>
</dbReference>
<sequence>MPVSPSLLHDTNIEVGVGRRPLSRDTFRAGKDAAAEALRSIHRHPLSVVLVYVSPSEDLDRSLSGIREIVGEVPVLGCTTAGEFLDGIRHRSVLVVAMASPFLIAHAAVAGHVSRDWRAAVQAVVDSDALRPFFHPTPDSSQRRLSEGKRLFAILFSPGNTRHATSRSFEILNAVKSHVLADIPIFAGSSADDWRMEGNAVLFGGAVHEDGLLLAVLETSLSFGLALGHGFTAVPARMRVDEVDGHEILRLDDRSAVEALAEVLGHRPADLRERHITLSTGRTFGVPRLMGQYSINVASFPTERGGIKMTQPLESGDELVVMDATADTALACASDTLRKALMRANTSRAAIVLCHYCALRPRLMGERRSEQEIGQLIAMADGAPIAGFCSFGEGGLSDDGISLHNNACVSILAISPDLSPLAHVARENARLRGEVAAYADHLERLVEERTLDLQFAQKESESARRMLQTVLDTIPVRVFWKDRDLRYLGCNKHFAEDAGYRSPEQMIGLSDFEAGWRNEAGLYRADDRKVMADGNPLLGYEERQTTPDGRSIWLLTSKIPLRDVRSGEVMGILGCYEDITRRKEAEQALRVAQEAAEQASQAKSAFLANVSHEIRTPLNAITGMVHLLKRSPLTSAQSKRLEQIGRAGQHLLDIISTVLDLSKIEAERFLLEETRFDLRGLVLTVADLIRERVEAKGLLLCLELPLVPAQLVGDPTRLKQALLNYLSNAVKFTETGRITLRLGIEQSRVESLLVRFEVEDTGIGIEPEVVPRLFSAFEQADSSMTRRYGGTGLGLAITRKLAELMGGEAGVESLPGVGSRFWITARLGRPSESEPVQVVASSDSVERILARSHGGRRVLVVEDEPINREILILLLEDVGIHVSIASDGYQALRLVEQNAFDLILMDVRMPNMDGLEATKRIRAIPQGRTVSVIALTANAFLEDKERCMAAGMNDFIAKPVQPDTLFRALLKWLDATHP</sequence>
<dbReference type="CDD" id="cd00082">
    <property type="entry name" value="HisKA"/>
    <property type="match status" value="1"/>
</dbReference>
<evidence type="ECO:0000256" key="1">
    <source>
        <dbReference type="ARBA" id="ARBA00000085"/>
    </source>
</evidence>
<dbReference type="SMART" id="SM00897">
    <property type="entry name" value="FIST"/>
    <property type="match status" value="1"/>
</dbReference>
<dbReference type="CDD" id="cd16922">
    <property type="entry name" value="HATPase_EvgS-ArcB-TorS-like"/>
    <property type="match status" value="1"/>
</dbReference>
<dbReference type="SUPFAM" id="SSF55874">
    <property type="entry name" value="ATPase domain of HSP90 chaperone/DNA topoisomerase II/histidine kinase"/>
    <property type="match status" value="1"/>
</dbReference>
<dbReference type="Gene3D" id="3.30.450.20">
    <property type="entry name" value="PAS domain"/>
    <property type="match status" value="1"/>
</dbReference>
<dbReference type="InterPro" id="IPR011006">
    <property type="entry name" value="CheY-like_superfamily"/>
</dbReference>
<dbReference type="PANTHER" id="PTHR45339:SF1">
    <property type="entry name" value="HYBRID SIGNAL TRANSDUCTION HISTIDINE KINASE J"/>
    <property type="match status" value="1"/>
</dbReference>
<dbReference type="STRING" id="1249627.D779_2554"/>
<dbReference type="PROSITE" id="PS50110">
    <property type="entry name" value="RESPONSE_REGULATORY"/>
    <property type="match status" value="1"/>
</dbReference>
<dbReference type="Pfam" id="PF08495">
    <property type="entry name" value="FIST"/>
    <property type="match status" value="1"/>
</dbReference>
<dbReference type="InterPro" id="IPR036097">
    <property type="entry name" value="HisK_dim/P_sf"/>
</dbReference>
<accession>W9V4H1</accession>
<dbReference type="InterPro" id="IPR005467">
    <property type="entry name" value="His_kinase_dom"/>
</dbReference>
<dbReference type="InterPro" id="IPR019494">
    <property type="entry name" value="FIST_C"/>
</dbReference>
<evidence type="ECO:0000313" key="10">
    <source>
        <dbReference type="EMBL" id="EXJ14413.1"/>
    </source>
</evidence>
<dbReference type="OrthoDB" id="9810730at2"/>
<protein>
    <recommendedName>
        <fullName evidence="2">histidine kinase</fullName>
        <ecNumber evidence="2">2.7.13.3</ecNumber>
    </recommendedName>
</protein>
<evidence type="ECO:0000256" key="3">
    <source>
        <dbReference type="ARBA" id="ARBA00022553"/>
    </source>
</evidence>
<comment type="caution">
    <text evidence="10">The sequence shown here is derived from an EMBL/GenBank/DDBJ whole genome shotgun (WGS) entry which is preliminary data.</text>
</comment>
<feature type="coiled-coil region" evidence="6">
    <location>
        <begin position="428"/>
        <end position="459"/>
    </location>
</feature>
<dbReference type="InterPro" id="IPR004358">
    <property type="entry name" value="Sig_transdc_His_kin-like_C"/>
</dbReference>
<dbReference type="Pfam" id="PF00512">
    <property type="entry name" value="HisKA"/>
    <property type="match status" value="1"/>
</dbReference>
<dbReference type="Gene3D" id="1.10.287.130">
    <property type="match status" value="1"/>
</dbReference>
<dbReference type="EMBL" id="AONC01000040">
    <property type="protein sequence ID" value="EXJ14413.1"/>
    <property type="molecule type" value="Genomic_DNA"/>
</dbReference>
<dbReference type="InterPro" id="IPR013656">
    <property type="entry name" value="PAS_4"/>
</dbReference>
<dbReference type="NCBIfam" id="TIGR00229">
    <property type="entry name" value="sensory_box"/>
    <property type="match status" value="1"/>
</dbReference>
<dbReference type="InterPro" id="IPR000700">
    <property type="entry name" value="PAS-assoc_C"/>
</dbReference>
<feature type="domain" description="Histidine kinase" evidence="7">
    <location>
        <begin position="609"/>
        <end position="829"/>
    </location>
</feature>
<feature type="domain" description="Response regulatory" evidence="8">
    <location>
        <begin position="857"/>
        <end position="973"/>
    </location>
</feature>
<dbReference type="PATRIC" id="fig|1249627.3.peg.2719"/>
<evidence type="ECO:0000256" key="4">
    <source>
        <dbReference type="ARBA" id="ARBA00023012"/>
    </source>
</evidence>
<dbReference type="Pfam" id="PF10442">
    <property type="entry name" value="FIST_C"/>
    <property type="match status" value="1"/>
</dbReference>
<dbReference type="SMART" id="SM01204">
    <property type="entry name" value="FIST_C"/>
    <property type="match status" value="1"/>
</dbReference>
<keyword evidence="6" id="KW-0175">Coiled coil</keyword>
<evidence type="ECO:0000259" key="9">
    <source>
        <dbReference type="PROSITE" id="PS50113"/>
    </source>
</evidence>
<dbReference type="GO" id="GO:0000155">
    <property type="term" value="F:phosphorelay sensor kinase activity"/>
    <property type="evidence" value="ECO:0007669"/>
    <property type="project" value="InterPro"/>
</dbReference>
<dbReference type="InterPro" id="IPR036890">
    <property type="entry name" value="HATPase_C_sf"/>
</dbReference>
<evidence type="ECO:0000256" key="6">
    <source>
        <dbReference type="SAM" id="Coils"/>
    </source>
</evidence>
<dbReference type="CDD" id="cd17546">
    <property type="entry name" value="REC_hyHK_CKI1_RcsC-like"/>
    <property type="match status" value="1"/>
</dbReference>
<dbReference type="SUPFAM" id="SSF47384">
    <property type="entry name" value="Homodimeric domain of signal transducing histidine kinase"/>
    <property type="match status" value="1"/>
</dbReference>
<dbReference type="EC" id="2.7.13.3" evidence="2"/>
<dbReference type="Gene3D" id="3.30.565.10">
    <property type="entry name" value="Histidine kinase-like ATPase, C-terminal domain"/>
    <property type="match status" value="1"/>
</dbReference>
<organism evidence="10 11">
    <name type="scientific">Imhoffiella purpurea</name>
    <dbReference type="NCBI Taxonomy" id="1249627"/>
    <lineage>
        <taxon>Bacteria</taxon>
        <taxon>Pseudomonadati</taxon>
        <taxon>Pseudomonadota</taxon>
        <taxon>Gammaproteobacteria</taxon>
        <taxon>Chromatiales</taxon>
        <taxon>Chromatiaceae</taxon>
        <taxon>Imhoffiella</taxon>
    </lineage>
</organism>
<dbReference type="InterPro" id="IPR035965">
    <property type="entry name" value="PAS-like_dom_sf"/>
</dbReference>
<dbReference type="Proteomes" id="UP000019460">
    <property type="component" value="Unassembled WGS sequence"/>
</dbReference>
<dbReference type="FunFam" id="3.30.565.10:FF:000010">
    <property type="entry name" value="Sensor histidine kinase RcsC"/>
    <property type="match status" value="1"/>
</dbReference>
<evidence type="ECO:0000259" key="7">
    <source>
        <dbReference type="PROSITE" id="PS50109"/>
    </source>
</evidence>
<evidence type="ECO:0000256" key="2">
    <source>
        <dbReference type="ARBA" id="ARBA00012438"/>
    </source>
</evidence>
<dbReference type="eggNOG" id="COG3287">
    <property type="taxonomic scope" value="Bacteria"/>
</dbReference>
<dbReference type="PANTHER" id="PTHR45339">
    <property type="entry name" value="HYBRID SIGNAL TRANSDUCTION HISTIDINE KINASE J"/>
    <property type="match status" value="1"/>
</dbReference>
<dbReference type="SUPFAM" id="SSF55785">
    <property type="entry name" value="PYP-like sensor domain (PAS domain)"/>
    <property type="match status" value="1"/>
</dbReference>
<gene>
    <name evidence="10" type="ORF">D779_2554</name>
</gene>
<name>W9V4H1_9GAMM</name>
<dbReference type="InterPro" id="IPR000014">
    <property type="entry name" value="PAS"/>
</dbReference>
<dbReference type="InterPro" id="IPR001789">
    <property type="entry name" value="Sig_transdc_resp-reg_receiver"/>
</dbReference>
<keyword evidence="4" id="KW-0902">Two-component regulatory system</keyword>
<keyword evidence="3 5" id="KW-0597">Phosphoprotein</keyword>
<dbReference type="InterPro" id="IPR013702">
    <property type="entry name" value="FIST_domain_N"/>
</dbReference>
<dbReference type="RefSeq" id="WP_081763504.1">
    <property type="nucleotide sequence ID" value="NZ_AONC01000040.1"/>
</dbReference>